<evidence type="ECO:0000313" key="10">
    <source>
        <dbReference type="Proteomes" id="UP000178849"/>
    </source>
</evidence>
<accession>A0A1G2BKZ7</accession>
<dbReference type="InterPro" id="IPR058792">
    <property type="entry name" value="Beta-barrel_RND_2"/>
</dbReference>
<dbReference type="InterPro" id="IPR050465">
    <property type="entry name" value="UPF0194_transport"/>
</dbReference>
<feature type="transmembrane region" description="Helical" evidence="5">
    <location>
        <begin position="12"/>
        <end position="31"/>
    </location>
</feature>
<organism evidence="9 10">
    <name type="scientific">Candidatus Komeilibacteria bacterium RIFCSPLOWO2_01_FULL_45_10</name>
    <dbReference type="NCBI Taxonomy" id="1798550"/>
    <lineage>
        <taxon>Bacteria</taxon>
        <taxon>Candidatus Komeiliibacteriota</taxon>
    </lineage>
</organism>
<comment type="caution">
    <text evidence="9">The sequence shown here is derived from an EMBL/GenBank/DDBJ whole genome shotgun (WGS) entry which is preliminary data.</text>
</comment>
<evidence type="ECO:0000259" key="7">
    <source>
        <dbReference type="Pfam" id="PF25954"/>
    </source>
</evidence>
<dbReference type="Gene3D" id="2.40.420.20">
    <property type="match status" value="1"/>
</dbReference>
<protein>
    <submittedName>
        <fullName evidence="9">Uncharacterized protein</fullName>
    </submittedName>
</protein>
<feature type="domain" description="Multidrug resistance protein MdtA-like C-terminal permuted SH3" evidence="8">
    <location>
        <begin position="492"/>
        <end position="548"/>
    </location>
</feature>
<dbReference type="Gene3D" id="1.10.287.470">
    <property type="entry name" value="Helix hairpin bin"/>
    <property type="match status" value="1"/>
</dbReference>
<feature type="domain" description="Multidrug resistance protein MdtA-like barrel-sandwich hybrid" evidence="6">
    <location>
        <begin position="69"/>
        <end position="401"/>
    </location>
</feature>
<dbReference type="GO" id="GO:0030313">
    <property type="term" value="C:cell envelope"/>
    <property type="evidence" value="ECO:0007669"/>
    <property type="project" value="UniProtKB-SubCell"/>
</dbReference>
<evidence type="ECO:0000259" key="6">
    <source>
        <dbReference type="Pfam" id="PF25917"/>
    </source>
</evidence>
<comment type="similarity">
    <text evidence="2">Belongs to the membrane fusion protein (MFP) (TC 8.A.1) family.</text>
</comment>
<keyword evidence="5" id="KW-0812">Transmembrane</keyword>
<dbReference type="STRING" id="1798550.A2927_01210"/>
<evidence type="ECO:0000313" key="9">
    <source>
        <dbReference type="EMBL" id="OGY89841.1"/>
    </source>
</evidence>
<dbReference type="AlphaFoldDB" id="A0A1G2BKZ7"/>
<evidence type="ECO:0000256" key="4">
    <source>
        <dbReference type="SAM" id="Coils"/>
    </source>
</evidence>
<dbReference type="Pfam" id="PF25954">
    <property type="entry name" value="Beta-barrel_RND_2"/>
    <property type="match status" value="1"/>
</dbReference>
<dbReference type="GO" id="GO:0022857">
    <property type="term" value="F:transmembrane transporter activity"/>
    <property type="evidence" value="ECO:0007669"/>
    <property type="project" value="InterPro"/>
</dbReference>
<keyword evidence="3 4" id="KW-0175">Coiled coil</keyword>
<dbReference type="SUPFAM" id="SSF111369">
    <property type="entry name" value="HlyD-like secretion proteins"/>
    <property type="match status" value="2"/>
</dbReference>
<keyword evidence="5" id="KW-1133">Transmembrane helix</keyword>
<comment type="subcellular location">
    <subcellularLocation>
        <location evidence="1">Cell envelope</location>
    </subcellularLocation>
</comment>
<evidence type="ECO:0000256" key="5">
    <source>
        <dbReference type="SAM" id="Phobius"/>
    </source>
</evidence>
<dbReference type="InterPro" id="IPR006143">
    <property type="entry name" value="RND_pump_MFP"/>
</dbReference>
<evidence type="ECO:0000259" key="8">
    <source>
        <dbReference type="Pfam" id="PF25967"/>
    </source>
</evidence>
<dbReference type="InterPro" id="IPR058627">
    <property type="entry name" value="MdtA-like_C"/>
</dbReference>
<dbReference type="EMBL" id="MHKL01000006">
    <property type="protein sequence ID" value="OGY89841.1"/>
    <property type="molecule type" value="Genomic_DNA"/>
</dbReference>
<dbReference type="Proteomes" id="UP000178849">
    <property type="component" value="Unassembled WGS sequence"/>
</dbReference>
<dbReference type="PANTHER" id="PTHR32347">
    <property type="entry name" value="EFFLUX SYSTEM COMPONENT YKNX-RELATED"/>
    <property type="match status" value="1"/>
</dbReference>
<dbReference type="Gene3D" id="2.40.50.100">
    <property type="match status" value="1"/>
</dbReference>
<evidence type="ECO:0000256" key="2">
    <source>
        <dbReference type="ARBA" id="ARBA00009477"/>
    </source>
</evidence>
<gene>
    <name evidence="9" type="ORF">A2927_01210</name>
</gene>
<reference evidence="9 10" key="1">
    <citation type="journal article" date="2016" name="Nat. Commun.">
        <title>Thousands of microbial genomes shed light on interconnected biogeochemical processes in an aquifer system.</title>
        <authorList>
            <person name="Anantharaman K."/>
            <person name="Brown C.T."/>
            <person name="Hug L.A."/>
            <person name="Sharon I."/>
            <person name="Castelle C.J."/>
            <person name="Probst A.J."/>
            <person name="Thomas B.C."/>
            <person name="Singh A."/>
            <person name="Wilkins M.J."/>
            <person name="Karaoz U."/>
            <person name="Brodie E.L."/>
            <person name="Williams K.H."/>
            <person name="Hubbard S.S."/>
            <person name="Banfield J.F."/>
        </authorList>
    </citation>
    <scope>NUCLEOTIDE SEQUENCE [LARGE SCALE GENOMIC DNA]</scope>
</reference>
<evidence type="ECO:0000256" key="1">
    <source>
        <dbReference type="ARBA" id="ARBA00004196"/>
    </source>
</evidence>
<dbReference type="Pfam" id="PF25967">
    <property type="entry name" value="RND-MFP_C"/>
    <property type="match status" value="1"/>
</dbReference>
<proteinExistence type="inferred from homology"/>
<sequence>MFLKNLLKKKWFWFLAVIILIVIVFMVKGSGQNKKEEYLTDTVKRGNLVQTVSATGKVESASETNLNFKVAGRLQKIAVKAGDEVKSGQLLASLSSAQAQSAVLKAQAEVAAAEADLAETQAGSSAEAINVTEKKVASAQADLNVKLTAWEQAKTERDQNVLSLKEQALNKTGESIFLAKESLNDVDEIIDGDYQNSFKVYTFTYTAAGQNYDQTILTLADLEKSYPSRSLASQTEELIALLEQTDATLKKLDATLSKTFDLLQKATAGGDLTSTILDTYKSNITTDQTNTAAKIVAVQTAKSNLQIKTVEYENSVSTAEKDAEKYRQALLVSQAELDLEKAGPRDFEIASSEANLKKAQANLAAALADLADYSLKSPVDGIISKINFEIGEYVPTSETAVAMFGKSNLEIKVDAPESDIAKIKVGDLTEITLDAFGDERIFKGHLTFIDPSETIINDVVYYKVKVTFDAQEEGVKPGMTANVTVTTAVRENVLFIPARSVIEKDGKRIVRILENGQKQEREVTTGLRADDGLIEILSGLNEGETVITFIKNGK</sequence>
<dbReference type="Gene3D" id="2.40.30.170">
    <property type="match status" value="1"/>
</dbReference>
<feature type="coiled-coil region" evidence="4">
    <location>
        <begin position="96"/>
        <end position="123"/>
    </location>
</feature>
<dbReference type="NCBIfam" id="TIGR01730">
    <property type="entry name" value="RND_mfp"/>
    <property type="match status" value="1"/>
</dbReference>
<evidence type="ECO:0000256" key="3">
    <source>
        <dbReference type="ARBA" id="ARBA00023054"/>
    </source>
</evidence>
<dbReference type="InterPro" id="IPR058625">
    <property type="entry name" value="MdtA-like_BSH"/>
</dbReference>
<keyword evidence="5" id="KW-0472">Membrane</keyword>
<feature type="coiled-coil region" evidence="4">
    <location>
        <begin position="349"/>
        <end position="376"/>
    </location>
</feature>
<feature type="domain" description="CusB-like beta-barrel" evidence="7">
    <location>
        <begin position="411"/>
        <end position="487"/>
    </location>
</feature>
<dbReference type="GO" id="GO:0016020">
    <property type="term" value="C:membrane"/>
    <property type="evidence" value="ECO:0007669"/>
    <property type="project" value="InterPro"/>
</dbReference>
<dbReference type="PANTHER" id="PTHR32347:SF23">
    <property type="entry name" value="BLL5650 PROTEIN"/>
    <property type="match status" value="1"/>
</dbReference>
<name>A0A1G2BKZ7_9BACT</name>
<dbReference type="Pfam" id="PF25917">
    <property type="entry name" value="BSH_RND"/>
    <property type="match status" value="1"/>
</dbReference>